<dbReference type="EMBL" id="JACRSY010000006">
    <property type="protein sequence ID" value="MBC8578958.1"/>
    <property type="molecule type" value="Genomic_DNA"/>
</dbReference>
<proteinExistence type="predicted"/>
<evidence type="ECO:0000313" key="2">
    <source>
        <dbReference type="Proteomes" id="UP000655830"/>
    </source>
</evidence>
<dbReference type="RefSeq" id="WP_249332124.1">
    <property type="nucleotide sequence ID" value="NZ_JACRSY010000006.1"/>
</dbReference>
<dbReference type="PANTHER" id="PTHR46889:SF7">
    <property type="entry name" value="TRANSPOSASE FOR INSERTION SEQUENCE ELEMENT IS904"/>
    <property type="match status" value="1"/>
</dbReference>
<dbReference type="AlphaFoldDB" id="A0A926EJ13"/>
<evidence type="ECO:0008006" key="3">
    <source>
        <dbReference type="Google" id="ProtNLM"/>
    </source>
</evidence>
<dbReference type="InterPro" id="IPR050900">
    <property type="entry name" value="Transposase_IS3/IS150/IS904"/>
</dbReference>
<evidence type="ECO:0000313" key="1">
    <source>
        <dbReference type="EMBL" id="MBC8578958.1"/>
    </source>
</evidence>
<reference evidence="1" key="1">
    <citation type="submission" date="2020-08" db="EMBL/GenBank/DDBJ databases">
        <title>Genome public.</title>
        <authorList>
            <person name="Liu C."/>
            <person name="Sun Q."/>
        </authorList>
    </citation>
    <scope>NUCLEOTIDE SEQUENCE</scope>
    <source>
        <strain evidence="1">NSJ-12</strain>
    </source>
</reference>
<name>A0A926EJ13_9FIRM</name>
<dbReference type="PANTHER" id="PTHR46889">
    <property type="entry name" value="TRANSPOSASE INSF FOR INSERTION SEQUENCE IS3B-RELATED"/>
    <property type="match status" value="1"/>
</dbReference>
<accession>A0A926EJ13</accession>
<organism evidence="1 2">
    <name type="scientific">Zhenhengia yiwuensis</name>
    <dbReference type="NCBI Taxonomy" id="2763666"/>
    <lineage>
        <taxon>Bacteria</taxon>
        <taxon>Bacillati</taxon>
        <taxon>Bacillota</taxon>
        <taxon>Clostridia</taxon>
        <taxon>Lachnospirales</taxon>
        <taxon>Lachnospiraceae</taxon>
        <taxon>Zhenhengia</taxon>
    </lineage>
</organism>
<gene>
    <name evidence="1" type="ORF">H8718_05345</name>
</gene>
<keyword evidence="2" id="KW-1185">Reference proteome</keyword>
<dbReference type="Proteomes" id="UP000655830">
    <property type="component" value="Unassembled WGS sequence"/>
</dbReference>
<protein>
    <recommendedName>
        <fullName evidence="3">Integrase catalytic domain-containing protein</fullName>
    </recommendedName>
</protein>
<sequence length="118" mass="13756">MSKNTVHKYINKELRLLSIYRRKRLGYKKGYVHKLFLNLLNQAFTIDCPNMIWRTNFTYISLTNGAIGYNFTIIGLYDRSVVTIYTRKSITNDLAIETLQKASICSKTASRNLIVHFN</sequence>
<comment type="caution">
    <text evidence="1">The sequence shown here is derived from an EMBL/GenBank/DDBJ whole genome shotgun (WGS) entry which is preliminary data.</text>
</comment>